<dbReference type="AlphaFoldDB" id="A0A836HWJ3"/>
<gene>
    <name evidence="2" type="ORF">JKF63_03567</name>
</gene>
<reference evidence="2 3" key="1">
    <citation type="submission" date="2021-02" db="EMBL/GenBank/DDBJ databases">
        <title>Porcisia hertigi Genome sequencing and assembly.</title>
        <authorList>
            <person name="Almutairi H."/>
            <person name="Gatherer D."/>
        </authorList>
    </citation>
    <scope>NUCLEOTIDE SEQUENCE [LARGE SCALE GENOMIC DNA]</scope>
    <source>
        <strain evidence="2 3">C119</strain>
    </source>
</reference>
<sequence length="698" mass="74005">MGTAYLFDARRLAWAHTRGGPVASAEGIRQLSVLFVQSELSSDLSDEVTDATAVPTAGPSSSADTAPIPVSSVAVPEGNDVVDVDALDSAGTDGAEDARSFAIAPTRSQRVGRLALRDAVVLSYRSASDDHVMHSRTVDTPSADDAALPPADELLSVATEDSRVFLRRSGLATAQRSAGVPPLHMWRGCNRNDTEKGLQEEMRSSAGNPNRSGTFFEWGDCASSSRNESAARPSSRIPITVSSARWRQEASVLLEHARGTLHRVRPRCDAFRARMSISSPSGPRASPPRSACGHCQADYVALSTSTVSLVQSREYGADLVAIHHTVFACGIRANATCMDDWGPHSTVVGFSDGTLRVVDWRMPATGSSQDTSDGAAPSGDFEKHVALCTHVPQPSWLRRGGRSAAAVASIAGVLSCCAFEDNFRVVCGLGDASGAVVMADLRRPYTGDRPARRRTRAGQLTAQHLFPETSGQSPTGRAVTDIQRNPSCFGRIGLVDKIGTTVLTNLAALERGADSSAAVSLKQWRTIDGARVHSPVARNGASRPRLPPPPSPRLVAERLASLSAPVSRADVVMTIRHNVRGRPGDGNAQREWFHSPIPAYPWPRCAFSDDGHHFAHINAGGRAVAATVRCTGMRSGVPTGRSSSLHYPGMSATHIQIAPNTASGHATLMPSPFIAVSCVDGLFCFDTSDGHTLVTPIE</sequence>
<dbReference type="KEGG" id="phet:94289646"/>
<keyword evidence="3" id="KW-1185">Reference proteome</keyword>
<accession>A0A836HWJ3</accession>
<evidence type="ECO:0000313" key="3">
    <source>
        <dbReference type="Proteomes" id="UP000674318"/>
    </source>
</evidence>
<feature type="region of interest" description="Disordered" evidence="1">
    <location>
        <begin position="198"/>
        <end position="218"/>
    </location>
</feature>
<protein>
    <submittedName>
        <fullName evidence="2">Uncharacterized protein</fullName>
    </submittedName>
</protein>
<organism evidence="2 3">
    <name type="scientific">Porcisia hertigi</name>
    <dbReference type="NCBI Taxonomy" id="2761500"/>
    <lineage>
        <taxon>Eukaryota</taxon>
        <taxon>Discoba</taxon>
        <taxon>Euglenozoa</taxon>
        <taxon>Kinetoplastea</taxon>
        <taxon>Metakinetoplastina</taxon>
        <taxon>Trypanosomatida</taxon>
        <taxon>Trypanosomatidae</taxon>
        <taxon>Leishmaniinae</taxon>
        <taxon>Porcisia</taxon>
    </lineage>
</organism>
<evidence type="ECO:0000256" key="1">
    <source>
        <dbReference type="SAM" id="MobiDB-lite"/>
    </source>
</evidence>
<dbReference type="RefSeq" id="XP_067755808.1">
    <property type="nucleotide sequence ID" value="XM_067899569.1"/>
</dbReference>
<dbReference type="GeneID" id="94289646"/>
<dbReference type="Proteomes" id="UP000674318">
    <property type="component" value="Chromosome 28"/>
</dbReference>
<comment type="caution">
    <text evidence="2">The sequence shown here is derived from an EMBL/GenBank/DDBJ whole genome shotgun (WGS) entry which is preliminary data.</text>
</comment>
<name>A0A836HWJ3_9TRYP</name>
<dbReference type="EMBL" id="JAFJZO010000028">
    <property type="protein sequence ID" value="KAG5500474.1"/>
    <property type="molecule type" value="Genomic_DNA"/>
</dbReference>
<dbReference type="OrthoDB" id="273549at2759"/>
<proteinExistence type="predicted"/>
<evidence type="ECO:0000313" key="2">
    <source>
        <dbReference type="EMBL" id="KAG5500474.1"/>
    </source>
</evidence>